<keyword evidence="1" id="KW-1133">Transmembrane helix</keyword>
<sequence>MPAEEYFIASQWRQAKSKSRSAFRFSRSIFAEYLVYALLFYATTAVVTLFVFLPIDYLGVLLRGEFSRIKLVNFQNYAFVLPYNNFRFTAFPLRSRIFLVALWALTARPALALAGCIVQQQLPAYTYPPERYPPIRWLFETVCSVANRHHVAIPDVELYARQILLALGAQIRTGSYQLGTISPREHRKLRKFQRMYGEVMESFSERSKEAELPELSFLPLKLVEVAHYKCADEVLKQRPVETTFEYLDWEQVRLDAKAFTSVGIFGSGMVS</sequence>
<organism evidence="2 3">
    <name type="scientific">Colletotrichum asianum</name>
    <dbReference type="NCBI Taxonomy" id="702518"/>
    <lineage>
        <taxon>Eukaryota</taxon>
        <taxon>Fungi</taxon>
        <taxon>Dikarya</taxon>
        <taxon>Ascomycota</taxon>
        <taxon>Pezizomycotina</taxon>
        <taxon>Sordariomycetes</taxon>
        <taxon>Hypocreomycetidae</taxon>
        <taxon>Glomerellales</taxon>
        <taxon>Glomerellaceae</taxon>
        <taxon>Colletotrichum</taxon>
        <taxon>Colletotrichum gloeosporioides species complex</taxon>
    </lineage>
</organism>
<gene>
    <name evidence="2" type="ORF">GQ607_008294</name>
</gene>
<evidence type="ECO:0000256" key="1">
    <source>
        <dbReference type="SAM" id="Phobius"/>
    </source>
</evidence>
<keyword evidence="1" id="KW-0472">Membrane</keyword>
<evidence type="ECO:0000313" key="2">
    <source>
        <dbReference type="EMBL" id="KAF0324590.1"/>
    </source>
</evidence>
<dbReference type="EMBL" id="WOWK01000043">
    <property type="protein sequence ID" value="KAF0324590.1"/>
    <property type="molecule type" value="Genomic_DNA"/>
</dbReference>
<dbReference type="AlphaFoldDB" id="A0A8H3WE47"/>
<keyword evidence="1" id="KW-0812">Transmembrane</keyword>
<dbReference type="OrthoDB" id="4846644at2759"/>
<dbReference type="Proteomes" id="UP000434172">
    <property type="component" value="Unassembled WGS sequence"/>
</dbReference>
<feature type="transmembrane region" description="Helical" evidence="1">
    <location>
        <begin position="33"/>
        <end position="55"/>
    </location>
</feature>
<evidence type="ECO:0000313" key="3">
    <source>
        <dbReference type="Proteomes" id="UP000434172"/>
    </source>
</evidence>
<proteinExistence type="predicted"/>
<comment type="caution">
    <text evidence="2">The sequence shown here is derived from an EMBL/GenBank/DDBJ whole genome shotgun (WGS) entry which is preliminary data.</text>
</comment>
<accession>A0A8H3WE47</accession>
<protein>
    <submittedName>
        <fullName evidence="2">Uncharacterized protein</fullName>
    </submittedName>
</protein>
<reference evidence="2 3" key="1">
    <citation type="submission" date="2019-12" db="EMBL/GenBank/DDBJ databases">
        <title>A genome sequence resource for the geographically widespread anthracnose pathogen Colletotrichum asianum.</title>
        <authorList>
            <person name="Meng Y."/>
        </authorList>
    </citation>
    <scope>NUCLEOTIDE SEQUENCE [LARGE SCALE GENOMIC DNA]</scope>
    <source>
        <strain evidence="2 3">ICMP 18580</strain>
    </source>
</reference>
<name>A0A8H3WE47_9PEZI</name>
<keyword evidence="3" id="KW-1185">Reference proteome</keyword>